<evidence type="ECO:0000256" key="5">
    <source>
        <dbReference type="ARBA" id="ARBA00023004"/>
    </source>
</evidence>
<dbReference type="PANTHER" id="PTHR24291:SF50">
    <property type="entry name" value="BIFUNCTIONAL ALBAFLAVENONE MONOOXYGENASE_TERPENE SYNTHASE"/>
    <property type="match status" value="1"/>
</dbReference>
<dbReference type="InterPro" id="IPR017972">
    <property type="entry name" value="Cyt_P450_CS"/>
</dbReference>
<evidence type="ECO:0000256" key="1">
    <source>
        <dbReference type="ARBA" id="ARBA00010617"/>
    </source>
</evidence>
<comment type="cofactor">
    <cofactor evidence="7">
        <name>heme</name>
        <dbReference type="ChEBI" id="CHEBI:30413"/>
    </cofactor>
</comment>
<dbReference type="InterPro" id="IPR002401">
    <property type="entry name" value="Cyt_P450_E_grp-I"/>
</dbReference>
<dbReference type="PRINTS" id="PR00385">
    <property type="entry name" value="P450"/>
</dbReference>
<dbReference type="OrthoDB" id="9764248at2"/>
<dbReference type="InterPro" id="IPR050196">
    <property type="entry name" value="Cytochrome_P450_Monoox"/>
</dbReference>
<evidence type="ECO:0000256" key="2">
    <source>
        <dbReference type="ARBA" id="ARBA00022617"/>
    </source>
</evidence>
<dbReference type="Proteomes" id="UP000277671">
    <property type="component" value="Unassembled WGS sequence"/>
</dbReference>
<comment type="similarity">
    <text evidence="1 8">Belongs to the cytochrome P450 family.</text>
</comment>
<keyword evidence="4 8" id="KW-0560">Oxidoreductase</keyword>
<dbReference type="PANTHER" id="PTHR24291">
    <property type="entry name" value="CYTOCHROME P450 FAMILY 4"/>
    <property type="match status" value="1"/>
</dbReference>
<keyword evidence="2 7" id="KW-0349">Heme</keyword>
<keyword evidence="5 7" id="KW-0408">Iron</keyword>
<name>A0A495JBW0_9ACTN</name>
<protein>
    <submittedName>
        <fullName evidence="9">Cytochrome P450</fullName>
    </submittedName>
</protein>
<reference evidence="9 10" key="1">
    <citation type="submission" date="2018-10" db="EMBL/GenBank/DDBJ databases">
        <title>Sequencing the genomes of 1000 actinobacteria strains.</title>
        <authorList>
            <person name="Klenk H.-P."/>
        </authorList>
    </citation>
    <scope>NUCLEOTIDE SEQUENCE [LARGE SCALE GENOMIC DNA]</scope>
    <source>
        <strain evidence="9 10">DSM 45175</strain>
    </source>
</reference>
<dbReference type="PROSITE" id="PS00086">
    <property type="entry name" value="CYTOCHROME_P450"/>
    <property type="match status" value="1"/>
</dbReference>
<dbReference type="PRINTS" id="PR00463">
    <property type="entry name" value="EP450I"/>
</dbReference>
<dbReference type="Pfam" id="PF00067">
    <property type="entry name" value="p450"/>
    <property type="match status" value="1"/>
</dbReference>
<evidence type="ECO:0000256" key="6">
    <source>
        <dbReference type="ARBA" id="ARBA00023033"/>
    </source>
</evidence>
<keyword evidence="6 8" id="KW-0503">Monooxygenase</keyword>
<gene>
    <name evidence="9" type="ORF">BDK92_0632</name>
</gene>
<evidence type="ECO:0000256" key="4">
    <source>
        <dbReference type="ARBA" id="ARBA00023002"/>
    </source>
</evidence>
<dbReference type="GO" id="GO:0005506">
    <property type="term" value="F:iron ion binding"/>
    <property type="evidence" value="ECO:0007669"/>
    <property type="project" value="InterPro"/>
</dbReference>
<dbReference type="GO" id="GO:0004497">
    <property type="term" value="F:monooxygenase activity"/>
    <property type="evidence" value="ECO:0007669"/>
    <property type="project" value="UniProtKB-KW"/>
</dbReference>
<dbReference type="InterPro" id="IPR036396">
    <property type="entry name" value="Cyt_P450_sf"/>
</dbReference>
<dbReference type="Gene3D" id="1.10.630.10">
    <property type="entry name" value="Cytochrome P450"/>
    <property type="match status" value="1"/>
</dbReference>
<evidence type="ECO:0000256" key="7">
    <source>
        <dbReference type="PIRSR" id="PIRSR602401-1"/>
    </source>
</evidence>
<dbReference type="GO" id="GO:0016705">
    <property type="term" value="F:oxidoreductase activity, acting on paired donors, with incorporation or reduction of molecular oxygen"/>
    <property type="evidence" value="ECO:0007669"/>
    <property type="project" value="InterPro"/>
</dbReference>
<keyword evidence="3 7" id="KW-0479">Metal-binding</keyword>
<dbReference type="AlphaFoldDB" id="A0A495JBW0"/>
<proteinExistence type="inferred from homology"/>
<accession>A0A495JBW0</accession>
<dbReference type="InterPro" id="IPR001128">
    <property type="entry name" value="Cyt_P450"/>
</dbReference>
<feature type="binding site" description="axial binding residue" evidence="7">
    <location>
        <position position="396"/>
    </location>
    <ligand>
        <name>heme</name>
        <dbReference type="ChEBI" id="CHEBI:30413"/>
    </ligand>
    <ligandPart>
        <name>Fe</name>
        <dbReference type="ChEBI" id="CHEBI:18248"/>
    </ligandPart>
</feature>
<dbReference type="GO" id="GO:0020037">
    <property type="term" value="F:heme binding"/>
    <property type="evidence" value="ECO:0007669"/>
    <property type="project" value="InterPro"/>
</dbReference>
<dbReference type="RefSeq" id="WP_121154402.1">
    <property type="nucleotide sequence ID" value="NZ_RBKT01000001.1"/>
</dbReference>
<evidence type="ECO:0000256" key="8">
    <source>
        <dbReference type="RuleBase" id="RU000461"/>
    </source>
</evidence>
<evidence type="ECO:0000313" key="9">
    <source>
        <dbReference type="EMBL" id="RKR86407.1"/>
    </source>
</evidence>
<evidence type="ECO:0000256" key="3">
    <source>
        <dbReference type="ARBA" id="ARBA00022723"/>
    </source>
</evidence>
<sequence>MSEAATGAVARNLPLRKLPGLVRHPLEALVEAGNAANGDIVRLGVGPVGPYLVTSPDHLETVLHNPETYVREGLLWTGVRRAVGEAILVTEGAVWKSSRDVLRPLFTSARVNAMTDRMAEAIRDAVDGLAEPAREGRTVDAGTELARIVCQATTRVLFGDKITVSDAVRMVDAFGVIATEMIPRIVVPWAPGWLPLPGDRAFAAAVATLDEIVLPLIREARRHPDGGDDIISALCAPREIDGAAVTEKQIRDDLVAMVSTSTETTIAVLSWLWPVLAAHQEVAEKLYAEIDRVVGGAEVRRSHLPELRYTRMVLDELLRLWPAGWFIPRMAVRDEVLGGTRIAAGSTILVSPYVTQRMRAFWSDPDDFDPERFDPDGPKPEPHYSYLPFGGGPHRCLGQYLFAVEAPLIIATILSRFRPHLVGPVDFTPRMGASLRPATEAKLVLRPVRAVVP</sequence>
<keyword evidence="10" id="KW-1185">Reference proteome</keyword>
<organism evidence="9 10">
    <name type="scientific">Micromonospora pisi</name>
    <dbReference type="NCBI Taxonomy" id="589240"/>
    <lineage>
        <taxon>Bacteria</taxon>
        <taxon>Bacillati</taxon>
        <taxon>Actinomycetota</taxon>
        <taxon>Actinomycetes</taxon>
        <taxon>Micromonosporales</taxon>
        <taxon>Micromonosporaceae</taxon>
        <taxon>Micromonospora</taxon>
    </lineage>
</organism>
<dbReference type="SUPFAM" id="SSF48264">
    <property type="entry name" value="Cytochrome P450"/>
    <property type="match status" value="1"/>
</dbReference>
<dbReference type="EMBL" id="RBKT01000001">
    <property type="protein sequence ID" value="RKR86407.1"/>
    <property type="molecule type" value="Genomic_DNA"/>
</dbReference>
<comment type="caution">
    <text evidence="9">The sequence shown here is derived from an EMBL/GenBank/DDBJ whole genome shotgun (WGS) entry which is preliminary data.</text>
</comment>
<evidence type="ECO:0000313" key="10">
    <source>
        <dbReference type="Proteomes" id="UP000277671"/>
    </source>
</evidence>